<organism evidence="1 2">
    <name type="scientific">Pseudomonas syringae pv. spinaceae</name>
    <dbReference type="NCBI Taxonomy" id="264459"/>
    <lineage>
        <taxon>Bacteria</taxon>
        <taxon>Pseudomonadati</taxon>
        <taxon>Pseudomonadota</taxon>
        <taxon>Gammaproteobacteria</taxon>
        <taxon>Pseudomonadales</taxon>
        <taxon>Pseudomonadaceae</taxon>
        <taxon>Pseudomonas</taxon>
        <taxon>Pseudomonas syringae</taxon>
    </lineage>
</organism>
<protein>
    <submittedName>
        <fullName evidence="1">Uncharacterized protein</fullName>
    </submittedName>
</protein>
<gene>
    <name evidence="1" type="ORF">ALO94_01450</name>
</gene>
<dbReference type="AlphaFoldDB" id="A0A0Q0D9I5"/>
<name>A0A0Q0D9I5_PSESX</name>
<comment type="caution">
    <text evidence="1">The sequence shown here is derived from an EMBL/GenBank/DDBJ whole genome shotgun (WGS) entry which is preliminary data.</text>
</comment>
<dbReference type="Proteomes" id="UP000050384">
    <property type="component" value="Unassembled WGS sequence"/>
</dbReference>
<reference evidence="1 2" key="1">
    <citation type="submission" date="2015-09" db="EMBL/GenBank/DDBJ databases">
        <title>Genome announcement of multiple Pseudomonas syringae strains.</title>
        <authorList>
            <person name="Thakur S."/>
            <person name="Wang P.W."/>
            <person name="Gong Y."/>
            <person name="Weir B.S."/>
            <person name="Guttman D.S."/>
        </authorList>
    </citation>
    <scope>NUCLEOTIDE SEQUENCE [LARGE SCALE GENOMIC DNA]</scope>
    <source>
        <strain evidence="1 2">ICMP16929</strain>
    </source>
</reference>
<dbReference type="PATRIC" id="fig|264459.3.peg.2676"/>
<dbReference type="EMBL" id="LJRI01000033">
    <property type="protein sequence ID" value="KPZ14575.1"/>
    <property type="molecule type" value="Genomic_DNA"/>
</dbReference>
<accession>A0A0Q0D9I5</accession>
<evidence type="ECO:0000313" key="1">
    <source>
        <dbReference type="EMBL" id="KPZ14575.1"/>
    </source>
</evidence>
<evidence type="ECO:0000313" key="2">
    <source>
        <dbReference type="Proteomes" id="UP000050384"/>
    </source>
</evidence>
<sequence>MHIAQIREHENKTPDAHSAVMNAFELFMAAVRSGRMPVLLEWPNMAMKMARYADEKSMFNIRFGEEIVGWANSLLDKGL</sequence>
<proteinExistence type="predicted"/>